<protein>
    <submittedName>
        <fullName evidence="2">Uncharacterized protein</fullName>
    </submittedName>
</protein>
<organism evidence="2 3">
    <name type="scientific">Fasciola gigantica</name>
    <name type="common">Giant liver fluke</name>
    <dbReference type="NCBI Taxonomy" id="46835"/>
    <lineage>
        <taxon>Eukaryota</taxon>
        <taxon>Metazoa</taxon>
        <taxon>Spiralia</taxon>
        <taxon>Lophotrochozoa</taxon>
        <taxon>Platyhelminthes</taxon>
        <taxon>Trematoda</taxon>
        <taxon>Digenea</taxon>
        <taxon>Plagiorchiida</taxon>
        <taxon>Echinostomata</taxon>
        <taxon>Echinostomatoidea</taxon>
        <taxon>Fasciolidae</taxon>
        <taxon>Fasciola</taxon>
    </lineage>
</organism>
<evidence type="ECO:0000313" key="3">
    <source>
        <dbReference type="Proteomes" id="UP000316759"/>
    </source>
</evidence>
<feature type="compositionally biased region" description="Polar residues" evidence="1">
    <location>
        <begin position="9"/>
        <end position="20"/>
    </location>
</feature>
<reference evidence="2 3" key="1">
    <citation type="submission" date="2019-04" db="EMBL/GenBank/DDBJ databases">
        <title>Annotation for the trematode Fasciola gigantica.</title>
        <authorList>
            <person name="Choi Y.-J."/>
        </authorList>
    </citation>
    <scope>NUCLEOTIDE SEQUENCE [LARGE SCALE GENOMIC DNA]</scope>
    <source>
        <strain evidence="2">Uganda_cow_1</strain>
    </source>
</reference>
<dbReference type="EMBL" id="SUNJ01004715">
    <property type="protein sequence ID" value="TPP64209.1"/>
    <property type="molecule type" value="Genomic_DNA"/>
</dbReference>
<dbReference type="AlphaFoldDB" id="A0A504YUF9"/>
<evidence type="ECO:0000313" key="2">
    <source>
        <dbReference type="EMBL" id="TPP64209.1"/>
    </source>
</evidence>
<feature type="region of interest" description="Disordered" evidence="1">
    <location>
        <begin position="1"/>
        <end position="24"/>
    </location>
</feature>
<comment type="caution">
    <text evidence="2">The sequence shown here is derived from an EMBL/GenBank/DDBJ whole genome shotgun (WGS) entry which is preliminary data.</text>
</comment>
<keyword evidence="3" id="KW-1185">Reference proteome</keyword>
<dbReference type="Proteomes" id="UP000316759">
    <property type="component" value="Unassembled WGS sequence"/>
</dbReference>
<sequence>MWSSEQEDTTQPTEISQPENRQAMREEKQYQYRSVLWNSLWMPLNLMSVSVAQSSQRHPPIPIPTKFNPVDDYRQWEGQIGRCLKHFPPDQQSDLLLSLLKGQAYDSVIDARVIPAIISESHIQRHQTCDGPPGLLLARQREFHDRKTQRPGESIFGIHHGSASSRRWERGGGNCCADGKWLKRNAIRTPRHLSALVSRSHLLSVSL</sequence>
<proteinExistence type="predicted"/>
<gene>
    <name evidence="2" type="ORF">FGIG_12489</name>
</gene>
<evidence type="ECO:0000256" key="1">
    <source>
        <dbReference type="SAM" id="MobiDB-lite"/>
    </source>
</evidence>
<name>A0A504YUF9_FASGI</name>
<accession>A0A504YUF9</accession>